<dbReference type="InterPro" id="IPR001296">
    <property type="entry name" value="Glyco_trans_1"/>
</dbReference>
<proteinExistence type="predicted"/>
<dbReference type="EMBL" id="CP016786">
    <property type="protein sequence ID" value="ASW42427.1"/>
    <property type="molecule type" value="Genomic_DNA"/>
</dbReference>
<feature type="domain" description="Glycosyl transferase family 1" evidence="1">
    <location>
        <begin position="184"/>
        <end position="299"/>
    </location>
</feature>
<dbReference type="KEGG" id="cia:BEN51_02695"/>
<accession>A0A343JA69</accession>
<dbReference type="RefSeq" id="WP_119864560.1">
    <property type="nucleotide sequence ID" value="NZ_CP016786.1"/>
</dbReference>
<dbReference type="GO" id="GO:0016757">
    <property type="term" value="F:glycosyltransferase activity"/>
    <property type="evidence" value="ECO:0007669"/>
    <property type="project" value="InterPro"/>
</dbReference>
<sequence>MNIIYVARIDEDYSLDLGVAKKINGQISALEALYCNVDYLRIKNKKIMLNDIELKEIKYRRLAYRHLYNSIKRINNQFDAAYLRYVRADYFFLKTIKLLYKRGVKVIVEIPTYPYITEINKKTVRGILEIFIDNIITRLLKKYVFKISTTSKYEEIFGIETIKINNGIDMNSFPLKNKSNHDTTKVIKLIGIGNLARWHGYDRIIKGMFEYYKENVDINIEFYIVGEGNEKVNLEKLTHDLNMQKYVHFLGVKTGTELDNIFDEMDIGVSSLALFRAGGGHDPIKSKEFLARGIPIILAYQDLLIDMSLPYVFFEEESNSPIDMKKIIEKYKKVRTIDSEEIRNYSIKNLSWENQMKKVIKVLER</sequence>
<gene>
    <name evidence="2" type="ORF">BEN51_02695</name>
</gene>
<name>A0A343JA69_9CLOT</name>
<protein>
    <recommendedName>
        <fullName evidence="1">Glycosyl transferase family 1 domain-containing protein</fullName>
    </recommendedName>
</protein>
<dbReference type="Proteomes" id="UP000264883">
    <property type="component" value="Chromosome"/>
</dbReference>
<dbReference type="OrthoDB" id="6385861at2"/>
<organism evidence="2 3">
    <name type="scientific">Clostridium isatidis</name>
    <dbReference type="NCBI Taxonomy" id="182773"/>
    <lineage>
        <taxon>Bacteria</taxon>
        <taxon>Bacillati</taxon>
        <taxon>Bacillota</taxon>
        <taxon>Clostridia</taxon>
        <taxon>Eubacteriales</taxon>
        <taxon>Clostridiaceae</taxon>
        <taxon>Clostridium</taxon>
    </lineage>
</organism>
<keyword evidence="3" id="KW-1185">Reference proteome</keyword>
<dbReference type="AlphaFoldDB" id="A0A343JA69"/>
<evidence type="ECO:0000313" key="3">
    <source>
        <dbReference type="Proteomes" id="UP000264883"/>
    </source>
</evidence>
<dbReference type="Gene3D" id="3.40.50.2000">
    <property type="entry name" value="Glycogen Phosphorylase B"/>
    <property type="match status" value="2"/>
</dbReference>
<dbReference type="SUPFAM" id="SSF53756">
    <property type="entry name" value="UDP-Glycosyltransferase/glycogen phosphorylase"/>
    <property type="match status" value="1"/>
</dbReference>
<evidence type="ECO:0000259" key="1">
    <source>
        <dbReference type="Pfam" id="PF00534"/>
    </source>
</evidence>
<dbReference type="Pfam" id="PF00534">
    <property type="entry name" value="Glycos_transf_1"/>
    <property type="match status" value="1"/>
</dbReference>
<evidence type="ECO:0000313" key="2">
    <source>
        <dbReference type="EMBL" id="ASW42427.1"/>
    </source>
</evidence>
<reference evidence="2 3" key="1">
    <citation type="submission" date="2016-08" db="EMBL/GenBank/DDBJ databases">
        <title>Complete Genome Sequence Of The Indigo Reducing Clostridium isatidis DSM15098.</title>
        <authorList>
            <person name="Little G.T."/>
            <person name="Minton N.P."/>
        </authorList>
    </citation>
    <scope>NUCLEOTIDE SEQUENCE [LARGE SCALE GENOMIC DNA]</scope>
    <source>
        <strain evidence="2 3">DSM 15098</strain>
    </source>
</reference>